<keyword evidence="7" id="KW-0653">Protein transport</keyword>
<name>A0ABV0EG13_9BURK</name>
<accession>A0ABV0EG13</accession>
<evidence type="ECO:0000256" key="1">
    <source>
        <dbReference type="ARBA" id="ARBA00004651"/>
    </source>
</evidence>
<evidence type="ECO:0000256" key="4">
    <source>
        <dbReference type="ARBA" id="ARBA00022692"/>
    </source>
</evidence>
<feature type="transmembrane region" description="Helical" evidence="7">
    <location>
        <begin position="7"/>
        <end position="24"/>
    </location>
</feature>
<dbReference type="Pfam" id="PF00771">
    <property type="entry name" value="FHIPEP"/>
    <property type="match status" value="1"/>
</dbReference>
<keyword evidence="3 7" id="KW-1003">Cell membrane</keyword>
<proteinExistence type="inferred from homology"/>
<dbReference type="Gene3D" id="3.40.50.12790">
    <property type="entry name" value="FHIPEP family, domain 4"/>
    <property type="match status" value="1"/>
</dbReference>
<evidence type="ECO:0000313" key="9">
    <source>
        <dbReference type="Proteomes" id="UP001482231"/>
    </source>
</evidence>
<evidence type="ECO:0000256" key="3">
    <source>
        <dbReference type="ARBA" id="ARBA00022475"/>
    </source>
</evidence>
<dbReference type="PROSITE" id="PS00994">
    <property type="entry name" value="FHIPEP"/>
    <property type="match status" value="1"/>
</dbReference>
<keyword evidence="8" id="KW-0966">Cell projection</keyword>
<feature type="transmembrane region" description="Helical" evidence="7">
    <location>
        <begin position="193"/>
        <end position="215"/>
    </location>
</feature>
<dbReference type="Gene3D" id="3.40.30.60">
    <property type="entry name" value="FHIPEP family, domain 1"/>
    <property type="match status" value="1"/>
</dbReference>
<keyword evidence="7" id="KW-0813">Transport</keyword>
<keyword evidence="4 7" id="KW-0812">Transmembrane</keyword>
<evidence type="ECO:0000256" key="2">
    <source>
        <dbReference type="ARBA" id="ARBA00008835"/>
    </source>
</evidence>
<dbReference type="InterPro" id="IPR042194">
    <property type="entry name" value="FHIPEP_1"/>
</dbReference>
<dbReference type="Proteomes" id="UP001482231">
    <property type="component" value="Unassembled WGS sequence"/>
</dbReference>
<dbReference type="InterPro" id="IPR006301">
    <property type="entry name" value="FlhA"/>
</dbReference>
<dbReference type="Gene3D" id="1.10.8.540">
    <property type="entry name" value="FHIPEP family, domain 3"/>
    <property type="match status" value="1"/>
</dbReference>
<gene>
    <name evidence="7 8" type="primary">flhA</name>
    <name evidence="8" type="ORF">V6E02_10270</name>
</gene>
<comment type="similarity">
    <text evidence="2 7">Belongs to the FHIPEP (flagella/HR/invasion proteins export pore) family.</text>
</comment>
<evidence type="ECO:0000256" key="6">
    <source>
        <dbReference type="ARBA" id="ARBA00023136"/>
    </source>
</evidence>
<feature type="transmembrane region" description="Helical" evidence="7">
    <location>
        <begin position="235"/>
        <end position="257"/>
    </location>
</feature>
<comment type="subcellular location">
    <subcellularLocation>
        <location evidence="1 7">Cell membrane</location>
        <topology evidence="1 7">Multi-pass membrane protein</topology>
    </subcellularLocation>
</comment>
<sequence>MSLTRLAGPILVVMILAMMVLPLPPFLLDVLFTFNIALAMIVLLISLYVTRPLDFSVFPTVLLLTTLLRLSLNVASTRVILLEGHTGADAAGKVIEAFGHFLVGGNYTVGLVVFVILVIINFVVITKGAGRIAEVAARFTLDAMPGKQMAIDADLNTGLIGEDEARRRRAEVAREAEFYGAMDGASKFVRGDAIAGVIIMVINVVGGLLVGVLQHDLSLAQAANNYTLLTIGDGLVAQIPALVISTAAGIVVARVSAERDMSEQLVEQIFQRPQILMLTAAILAFLGIVPGMPHVAFLLLAAALGAVAWYLTQRERAAAARAEEAPPPPAPETMDVSWDDVQPVDTLGLEVGYRLIPLVDRSQDGELLRRIRGIRKKFAQDWGFLVPAVHIRDNLELRPNAYRITLKGVEVGKGEAFVGQYLAINPGRVLGTLPGTPTRDPTFGLPAIWVDASLREQAQTYGYTVVDASTVIATHLSHIMQSHAAELLGREEVQQLLDHIAKESPKLVEETVPKLISLSLLQKVLQNLLEEGVHIRDMKTILDTLADHATRTQNAEELTAAVRIALARSIVHGLFPASDELKVIALDPNLEHLLMQAVQVGEGQGPGLEPGLAERLLTQTRQVVQQQEAQGLPPVLLVPAPLRTLLSRFLRRVAPQLKVLSHAEIPDTKTVKVTAVLGASA</sequence>
<keyword evidence="8" id="KW-0282">Flagellum</keyword>
<dbReference type="InterPro" id="IPR001712">
    <property type="entry name" value="T3SS_FHIPEP"/>
</dbReference>
<feature type="transmembrane region" description="Helical" evidence="7">
    <location>
        <begin position="61"/>
        <end position="81"/>
    </location>
</feature>
<dbReference type="InterPro" id="IPR042193">
    <property type="entry name" value="FHIPEP_3"/>
</dbReference>
<keyword evidence="8" id="KW-0969">Cilium</keyword>
<reference evidence="8 9" key="1">
    <citation type="submission" date="2024-02" db="EMBL/GenBank/DDBJ databases">
        <title>New thermophilic sulfur-oxidizing bacteria from a hot springs of the Uzon caldera (Kamchatka, Russia).</title>
        <authorList>
            <person name="Dukat A.M."/>
            <person name="Elcheninov A.G."/>
            <person name="Frolov E.N."/>
        </authorList>
    </citation>
    <scope>NUCLEOTIDE SEQUENCE [LARGE SCALE GENOMIC DNA]</scope>
    <source>
        <strain evidence="8 9">AK1</strain>
    </source>
</reference>
<dbReference type="InterPro" id="IPR025505">
    <property type="entry name" value="FHIPEP_CS"/>
</dbReference>
<dbReference type="PIRSF" id="PIRSF005419">
    <property type="entry name" value="FlhA"/>
    <property type="match status" value="1"/>
</dbReference>
<comment type="function">
    <text evidence="7">Required for formation of the rod structure of the flagellar apparatus. Together with FliI and FliH, may constitute the export apparatus of flagellin.</text>
</comment>
<keyword evidence="7" id="KW-1005">Bacterial flagellum biogenesis</keyword>
<keyword evidence="5 7" id="KW-1133">Transmembrane helix</keyword>
<dbReference type="NCBIfam" id="TIGR01398">
    <property type="entry name" value="FlhA"/>
    <property type="match status" value="1"/>
</dbReference>
<feature type="transmembrane region" description="Helical" evidence="7">
    <location>
        <begin position="101"/>
        <end position="124"/>
    </location>
</feature>
<keyword evidence="6 7" id="KW-0472">Membrane</keyword>
<evidence type="ECO:0000256" key="7">
    <source>
        <dbReference type="RuleBase" id="RU364093"/>
    </source>
</evidence>
<keyword evidence="7" id="KW-1006">Bacterial flagellum protein export</keyword>
<feature type="transmembrane region" description="Helical" evidence="7">
    <location>
        <begin position="30"/>
        <end position="49"/>
    </location>
</feature>
<dbReference type="EMBL" id="JBAJEX010000008">
    <property type="protein sequence ID" value="MEO1767595.1"/>
    <property type="molecule type" value="Genomic_DNA"/>
</dbReference>
<dbReference type="PANTHER" id="PTHR30161">
    <property type="entry name" value="FLAGELLAR EXPORT PROTEIN, MEMBRANE FLHA SUBUNIT-RELATED"/>
    <property type="match status" value="1"/>
</dbReference>
<dbReference type="PRINTS" id="PR00949">
    <property type="entry name" value="TYPE3IMAPROT"/>
</dbReference>
<dbReference type="RefSeq" id="WP_347308723.1">
    <property type="nucleotide sequence ID" value="NZ_JBAJEX010000008.1"/>
</dbReference>
<dbReference type="InterPro" id="IPR042196">
    <property type="entry name" value="FHIPEP_4"/>
</dbReference>
<evidence type="ECO:0000313" key="8">
    <source>
        <dbReference type="EMBL" id="MEO1767595.1"/>
    </source>
</evidence>
<protein>
    <recommendedName>
        <fullName evidence="7">Flagellar biosynthesis protein FlhA</fullName>
    </recommendedName>
</protein>
<evidence type="ECO:0000256" key="5">
    <source>
        <dbReference type="ARBA" id="ARBA00022989"/>
    </source>
</evidence>
<dbReference type="PANTHER" id="PTHR30161:SF1">
    <property type="entry name" value="FLAGELLAR BIOSYNTHESIS PROTEIN FLHA-RELATED"/>
    <property type="match status" value="1"/>
</dbReference>
<keyword evidence="9" id="KW-1185">Reference proteome</keyword>
<comment type="caution">
    <text evidence="8">The sequence shown here is derived from an EMBL/GenBank/DDBJ whole genome shotgun (WGS) entry which is preliminary data.</text>
</comment>
<organism evidence="8 9">
    <name type="scientific">Thiobacter aerophilum</name>
    <dbReference type="NCBI Taxonomy" id="3121275"/>
    <lineage>
        <taxon>Bacteria</taxon>
        <taxon>Pseudomonadati</taxon>
        <taxon>Pseudomonadota</taxon>
        <taxon>Betaproteobacteria</taxon>
        <taxon>Burkholderiales</taxon>
        <taxon>Thiobacteraceae</taxon>
        <taxon>Thiobacter</taxon>
    </lineage>
</organism>
<feature type="transmembrane region" description="Helical" evidence="7">
    <location>
        <begin position="269"/>
        <end position="289"/>
    </location>
</feature>